<gene>
    <name evidence="1" type="ORF">L9F63_002655</name>
</gene>
<name>A0AAD8ECR9_DIPPU</name>
<evidence type="ECO:0000313" key="1">
    <source>
        <dbReference type="EMBL" id="KAJ9585538.1"/>
    </source>
</evidence>
<reference evidence="1" key="1">
    <citation type="journal article" date="2023" name="IScience">
        <title>Live-bearing cockroach genome reveals convergent evolutionary mechanisms linked to viviparity in insects and beyond.</title>
        <authorList>
            <person name="Fouks B."/>
            <person name="Harrison M.C."/>
            <person name="Mikhailova A.A."/>
            <person name="Marchal E."/>
            <person name="English S."/>
            <person name="Carruthers M."/>
            <person name="Jennings E.C."/>
            <person name="Chiamaka E.L."/>
            <person name="Frigard R.A."/>
            <person name="Pippel M."/>
            <person name="Attardo G.M."/>
            <person name="Benoit J.B."/>
            <person name="Bornberg-Bauer E."/>
            <person name="Tobe S.S."/>
        </authorList>
    </citation>
    <scope>NUCLEOTIDE SEQUENCE</scope>
    <source>
        <strain evidence="1">Stay&amp;Tobe</strain>
    </source>
</reference>
<comment type="caution">
    <text evidence="1">The sequence shown here is derived from an EMBL/GenBank/DDBJ whole genome shotgun (WGS) entry which is preliminary data.</text>
</comment>
<dbReference type="AlphaFoldDB" id="A0AAD8ECR9"/>
<sequence>MKSITVYLSLRQRHFVPRRNSAFSGVFITQGPQHLPEIEDRHEIRHWMRGCCRNNQPQPPDNPVPERISASNHLGSGLSLKIDKLYEGRYSALQSDSTQEVA</sequence>
<dbReference type="EMBL" id="JASPKZ010007262">
    <property type="protein sequence ID" value="KAJ9585538.1"/>
    <property type="molecule type" value="Genomic_DNA"/>
</dbReference>
<reference evidence="1" key="2">
    <citation type="submission" date="2023-05" db="EMBL/GenBank/DDBJ databases">
        <authorList>
            <person name="Fouks B."/>
        </authorList>
    </citation>
    <scope>NUCLEOTIDE SEQUENCE</scope>
    <source>
        <strain evidence="1">Stay&amp;Tobe</strain>
        <tissue evidence="1">Testes</tissue>
    </source>
</reference>
<proteinExistence type="predicted"/>
<accession>A0AAD8ECR9</accession>
<protein>
    <submittedName>
        <fullName evidence="1">Uncharacterized protein</fullName>
    </submittedName>
</protein>
<organism evidence="1 2">
    <name type="scientific">Diploptera punctata</name>
    <name type="common">Pacific beetle cockroach</name>
    <dbReference type="NCBI Taxonomy" id="6984"/>
    <lineage>
        <taxon>Eukaryota</taxon>
        <taxon>Metazoa</taxon>
        <taxon>Ecdysozoa</taxon>
        <taxon>Arthropoda</taxon>
        <taxon>Hexapoda</taxon>
        <taxon>Insecta</taxon>
        <taxon>Pterygota</taxon>
        <taxon>Neoptera</taxon>
        <taxon>Polyneoptera</taxon>
        <taxon>Dictyoptera</taxon>
        <taxon>Blattodea</taxon>
        <taxon>Blaberoidea</taxon>
        <taxon>Blaberidae</taxon>
        <taxon>Diplopterinae</taxon>
        <taxon>Diploptera</taxon>
    </lineage>
</organism>
<evidence type="ECO:0000313" key="2">
    <source>
        <dbReference type="Proteomes" id="UP001233999"/>
    </source>
</evidence>
<keyword evidence="2" id="KW-1185">Reference proteome</keyword>
<dbReference type="Proteomes" id="UP001233999">
    <property type="component" value="Unassembled WGS sequence"/>
</dbReference>
<feature type="non-terminal residue" evidence="1">
    <location>
        <position position="1"/>
    </location>
</feature>